<evidence type="ECO:0000256" key="1">
    <source>
        <dbReference type="ARBA" id="ARBA00023117"/>
    </source>
</evidence>
<keyword evidence="5" id="KW-1185">Reference proteome</keyword>
<dbReference type="PRINTS" id="PR00503">
    <property type="entry name" value="BROMODOMAIN"/>
</dbReference>
<organism evidence="4 5">
    <name type="scientific">Tritrichomonas musculus</name>
    <dbReference type="NCBI Taxonomy" id="1915356"/>
    <lineage>
        <taxon>Eukaryota</taxon>
        <taxon>Metamonada</taxon>
        <taxon>Parabasalia</taxon>
        <taxon>Tritrichomonadida</taxon>
        <taxon>Tritrichomonadidae</taxon>
        <taxon>Tritrichomonas</taxon>
    </lineage>
</organism>
<dbReference type="CDD" id="cd04369">
    <property type="entry name" value="Bromodomain"/>
    <property type="match status" value="1"/>
</dbReference>
<dbReference type="PROSITE" id="PS50014">
    <property type="entry name" value="BROMODOMAIN_2"/>
    <property type="match status" value="1"/>
</dbReference>
<keyword evidence="1 2" id="KW-0103">Bromodomain</keyword>
<proteinExistence type="predicted"/>
<evidence type="ECO:0000313" key="4">
    <source>
        <dbReference type="EMBL" id="KAK8889205.1"/>
    </source>
</evidence>
<dbReference type="Proteomes" id="UP001470230">
    <property type="component" value="Unassembled WGS sequence"/>
</dbReference>
<accession>A0ABR2KGP5</accession>
<dbReference type="EMBL" id="JAPFFF010000005">
    <property type="protein sequence ID" value="KAK8889205.1"/>
    <property type="molecule type" value="Genomic_DNA"/>
</dbReference>
<evidence type="ECO:0000259" key="3">
    <source>
        <dbReference type="PROSITE" id="PS50014"/>
    </source>
</evidence>
<comment type="caution">
    <text evidence="4">The sequence shown here is derived from an EMBL/GenBank/DDBJ whole genome shotgun (WGS) entry which is preliminary data.</text>
</comment>
<dbReference type="Gene3D" id="1.20.920.10">
    <property type="entry name" value="Bromodomain-like"/>
    <property type="match status" value="1"/>
</dbReference>
<protein>
    <recommendedName>
        <fullName evidence="3">Bromo domain-containing protein</fullName>
    </recommendedName>
</protein>
<dbReference type="SUPFAM" id="SSF47370">
    <property type="entry name" value="Bromodomain"/>
    <property type="match status" value="1"/>
</dbReference>
<dbReference type="InterPro" id="IPR018359">
    <property type="entry name" value="Bromodomain_CS"/>
</dbReference>
<dbReference type="PANTHER" id="PTHR45926">
    <property type="entry name" value="OSJNBA0053K19.4 PROTEIN"/>
    <property type="match status" value="1"/>
</dbReference>
<dbReference type="InterPro" id="IPR001487">
    <property type="entry name" value="Bromodomain"/>
</dbReference>
<evidence type="ECO:0000313" key="5">
    <source>
        <dbReference type="Proteomes" id="UP001470230"/>
    </source>
</evidence>
<feature type="domain" description="Bromo" evidence="3">
    <location>
        <begin position="41"/>
        <end position="105"/>
    </location>
</feature>
<dbReference type="Pfam" id="PF00439">
    <property type="entry name" value="Bromodomain"/>
    <property type="match status" value="1"/>
</dbReference>
<gene>
    <name evidence="4" type="ORF">M9Y10_033950</name>
</gene>
<dbReference type="PROSITE" id="PS00633">
    <property type="entry name" value="BROMODOMAIN_1"/>
    <property type="match status" value="1"/>
</dbReference>
<dbReference type="InterPro" id="IPR036427">
    <property type="entry name" value="Bromodomain-like_sf"/>
</dbReference>
<name>A0ABR2KGP5_9EUKA</name>
<evidence type="ECO:0000256" key="2">
    <source>
        <dbReference type="PROSITE-ProRule" id="PRU00035"/>
    </source>
</evidence>
<reference evidence="4 5" key="1">
    <citation type="submission" date="2024-04" db="EMBL/GenBank/DDBJ databases">
        <title>Tritrichomonas musculus Genome.</title>
        <authorList>
            <person name="Alves-Ferreira E."/>
            <person name="Grigg M."/>
            <person name="Lorenzi H."/>
            <person name="Galac M."/>
        </authorList>
    </citation>
    <scope>NUCLEOTIDE SEQUENCE [LARGE SCALE GENOMIC DNA]</scope>
    <source>
        <strain evidence="4 5">EAF2021</strain>
    </source>
</reference>
<sequence length="240" mass="27430">MDFFHFIKCNHFLFCKMNPRVLKTCQEITKSYISRGINVFFLNPVPEDSDDLPDYHKIVTNPMDLTTVETKLNNSVYSSASQWYKDMCLIYENAMKYHGENSIWRIIAEQLLYDFKKASSGLQIETMEEWTSQLAKQTKKFGDVISSSPIKVGSNVLVSGCIKRAEGLGRFPQASIPDLISKLNSLLSKDEVRSAFFQIVKQTQKEQPFVTDEEGNSVVDVEKLKDHTLNAISLYVNAYL</sequence>
<dbReference type="SMART" id="SM00297">
    <property type="entry name" value="BROMO"/>
    <property type="match status" value="1"/>
</dbReference>